<dbReference type="PANTHER" id="PTHR35272">
    <property type="entry name" value="THIOL:DISULFIDE INTERCHANGE PROTEIN DSBC-RELATED"/>
    <property type="match status" value="1"/>
</dbReference>
<keyword evidence="3 7" id="KW-0732">Signal</keyword>
<evidence type="ECO:0000256" key="7">
    <source>
        <dbReference type="RuleBase" id="RU364038"/>
    </source>
</evidence>
<evidence type="ECO:0000313" key="10">
    <source>
        <dbReference type="EMBL" id="QKQ50031.1"/>
    </source>
</evidence>
<reference evidence="10 11" key="1">
    <citation type="submission" date="2020-05" db="EMBL/GenBank/DDBJ databases">
        <title>FDA dAtabase for Regulatory Grade micrObial Sequences (FDA-ARGOS): Supporting development and validation of Infectious Disease Dx tests.</title>
        <authorList>
            <person name="Sproer C."/>
            <person name="Gronow S."/>
            <person name="Severitt S."/>
            <person name="Schroder I."/>
            <person name="Tallon L."/>
            <person name="Sadzewicz L."/>
            <person name="Zhao X."/>
            <person name="Vavikolanu K."/>
            <person name="Mehta A."/>
            <person name="Aluvathingal J."/>
            <person name="Nadendla S."/>
            <person name="Myers T."/>
            <person name="Yan Y."/>
            <person name="Sichtig H."/>
        </authorList>
    </citation>
    <scope>NUCLEOTIDE SEQUENCE [LARGE SCALE GENOMIC DNA]</scope>
    <source>
        <strain evidence="10 11">FDAARGOS_787</strain>
    </source>
</reference>
<dbReference type="InterPro" id="IPR012336">
    <property type="entry name" value="Thioredoxin-like_fold"/>
</dbReference>
<dbReference type="PANTHER" id="PTHR35272:SF3">
    <property type="entry name" value="THIOL:DISULFIDE INTERCHANGE PROTEIN DSBC"/>
    <property type="match status" value="1"/>
</dbReference>
<dbReference type="InterPro" id="IPR018950">
    <property type="entry name" value="DiS-bond_isomerase_DsbC/G_N"/>
</dbReference>
<dbReference type="Proteomes" id="UP000509782">
    <property type="component" value="Chromosome"/>
</dbReference>
<dbReference type="EMBL" id="CP054569">
    <property type="protein sequence ID" value="QKQ50031.1"/>
    <property type="molecule type" value="Genomic_DNA"/>
</dbReference>
<evidence type="ECO:0000256" key="3">
    <source>
        <dbReference type="ARBA" id="ARBA00022729"/>
    </source>
</evidence>
<dbReference type="InterPro" id="IPR036249">
    <property type="entry name" value="Thioredoxin-like_sf"/>
</dbReference>
<dbReference type="AlphaFoldDB" id="A0A427WSF3"/>
<sequence length="265" mass="29037">MNFRISAVLAAGFLAAGLGVSAGAMAQDGKSVSTQSLGQPAQGAKSYSTTQVAPADPVADAVKDRFKQRFSGMDVTAVRRTPYGLFEVQLGMDMIYTDEKVTWVMEGPLIDAMTRRDVTRESQERLSAVTFDQLPLDLAIKQVKGDGSRKVAIFEDPNCGYCKQLRKTLEDVDNLTVYTFLYPILSPDSKTKVRDVWCAKDQGAAWDDWMLRGKKPATANCEVPEDKLLALGQQLMVRGTPTLFFADGTRTSGALPLEQLKARLN</sequence>
<evidence type="ECO:0000256" key="1">
    <source>
        <dbReference type="ARBA" id="ARBA00004418"/>
    </source>
</evidence>
<evidence type="ECO:0000256" key="4">
    <source>
        <dbReference type="ARBA" id="ARBA00022764"/>
    </source>
</evidence>
<dbReference type="InterPro" id="IPR033954">
    <property type="entry name" value="DiS-bond_Isoase_DsbC/G"/>
</dbReference>
<keyword evidence="4 7" id="KW-0574">Periplasm</keyword>
<evidence type="ECO:0000259" key="8">
    <source>
        <dbReference type="Pfam" id="PF10411"/>
    </source>
</evidence>
<dbReference type="Pfam" id="PF13098">
    <property type="entry name" value="Thioredoxin_2"/>
    <property type="match status" value="1"/>
</dbReference>
<dbReference type="GO" id="GO:0042597">
    <property type="term" value="C:periplasmic space"/>
    <property type="evidence" value="ECO:0007669"/>
    <property type="project" value="UniProtKB-SubCell"/>
</dbReference>
<dbReference type="SUPFAM" id="SSF52833">
    <property type="entry name" value="Thioredoxin-like"/>
    <property type="match status" value="1"/>
</dbReference>
<evidence type="ECO:0000256" key="5">
    <source>
        <dbReference type="ARBA" id="ARBA00023157"/>
    </source>
</evidence>
<comment type="subcellular location">
    <subcellularLocation>
        <location evidence="1 7">Periplasm</location>
    </subcellularLocation>
</comment>
<evidence type="ECO:0000259" key="9">
    <source>
        <dbReference type="Pfam" id="PF13098"/>
    </source>
</evidence>
<feature type="chain" id="PRO_5028558944" description="Thiol:disulfide interchange protein" evidence="7">
    <location>
        <begin position="27"/>
        <end position="265"/>
    </location>
</feature>
<dbReference type="OrthoDB" id="12976at2"/>
<name>A0A427WSF3_ACHDE</name>
<comment type="similarity">
    <text evidence="2 7">Belongs to the thioredoxin family. DsbC subfamily.</text>
</comment>
<feature type="signal peptide" evidence="7">
    <location>
        <begin position="1"/>
        <end position="26"/>
    </location>
</feature>
<dbReference type="RefSeq" id="WP_088446418.1">
    <property type="nucleotide sequence ID" value="NZ_BLWG01000490.1"/>
</dbReference>
<protein>
    <recommendedName>
        <fullName evidence="7">Thiol:disulfide interchange protein</fullName>
    </recommendedName>
</protein>
<keyword evidence="6 7" id="KW-0676">Redox-active center</keyword>
<comment type="function">
    <text evidence="7">Required for disulfide bond formation in some periplasmic proteins. Acts by transferring its disulfide bond to other proteins and is reduced in the process.</text>
</comment>
<dbReference type="Gene3D" id="3.40.30.10">
    <property type="entry name" value="Glutaredoxin"/>
    <property type="match status" value="1"/>
</dbReference>
<dbReference type="Gene3D" id="3.10.450.70">
    <property type="entry name" value="Disulphide bond isomerase, DsbC/G, N-terminal"/>
    <property type="match status" value="1"/>
</dbReference>
<evidence type="ECO:0000256" key="6">
    <source>
        <dbReference type="ARBA" id="ARBA00023284"/>
    </source>
</evidence>
<dbReference type="InterPro" id="IPR051470">
    <property type="entry name" value="Thiol:disulfide_interchange"/>
</dbReference>
<dbReference type="CDD" id="cd03020">
    <property type="entry name" value="DsbA_DsbC_DsbG"/>
    <property type="match status" value="1"/>
</dbReference>
<proteinExistence type="inferred from homology"/>
<dbReference type="InterPro" id="IPR009094">
    <property type="entry name" value="DiS-bond_isomerase_DsbC/G_N_sf"/>
</dbReference>
<feature type="domain" description="Thioredoxin-like fold" evidence="9">
    <location>
        <begin position="143"/>
        <end position="264"/>
    </location>
</feature>
<evidence type="ECO:0000313" key="11">
    <source>
        <dbReference type="Proteomes" id="UP000509782"/>
    </source>
</evidence>
<feature type="domain" description="Disulphide bond isomerase DsbC/G N-terminal" evidence="8">
    <location>
        <begin position="55"/>
        <end position="119"/>
    </location>
</feature>
<dbReference type="STRING" id="32002.BVK87_17410"/>
<gene>
    <name evidence="10" type="ORF">FOC81_26315</name>
</gene>
<evidence type="ECO:0000256" key="2">
    <source>
        <dbReference type="ARBA" id="ARBA00009813"/>
    </source>
</evidence>
<organism evidence="10 11">
    <name type="scientific">Achromobacter denitrificans</name>
    <name type="common">Alcaligenes denitrificans</name>
    <dbReference type="NCBI Taxonomy" id="32002"/>
    <lineage>
        <taxon>Bacteria</taxon>
        <taxon>Pseudomonadati</taxon>
        <taxon>Pseudomonadota</taxon>
        <taxon>Betaproteobacteria</taxon>
        <taxon>Burkholderiales</taxon>
        <taxon>Alcaligenaceae</taxon>
        <taxon>Achromobacter</taxon>
    </lineage>
</organism>
<accession>A0A427WSF3</accession>
<keyword evidence="5" id="KW-1015">Disulfide bond</keyword>
<dbReference type="Pfam" id="PF10411">
    <property type="entry name" value="DsbC_N"/>
    <property type="match status" value="1"/>
</dbReference>